<feature type="domain" description="RHD" evidence="2">
    <location>
        <begin position="39"/>
        <end position="176"/>
    </location>
</feature>
<dbReference type="PANTHER" id="PTHR24169:SF25">
    <property type="entry name" value="DORSAL-RELATED IMMUNITY FACTOR DIF-RELATED"/>
    <property type="match status" value="1"/>
</dbReference>
<dbReference type="PANTHER" id="PTHR24169">
    <property type="entry name" value="NUCLEAR FACTOR NF-KAPPA-B PROTEIN"/>
    <property type="match status" value="1"/>
</dbReference>
<dbReference type="Gene3D" id="2.60.40.340">
    <property type="entry name" value="Rel homology domain (RHD), DNA-binding domain"/>
    <property type="match status" value="1"/>
</dbReference>
<gene>
    <name evidence="3" type="ORF">OXX778_LOCUS16113</name>
</gene>
<dbReference type="GO" id="GO:0000981">
    <property type="term" value="F:DNA-binding transcription factor activity, RNA polymerase II-specific"/>
    <property type="evidence" value="ECO:0007669"/>
    <property type="project" value="TreeGrafter"/>
</dbReference>
<dbReference type="GO" id="GO:0034097">
    <property type="term" value="P:response to cytokine"/>
    <property type="evidence" value="ECO:0007669"/>
    <property type="project" value="TreeGrafter"/>
</dbReference>
<evidence type="ECO:0000313" key="4">
    <source>
        <dbReference type="Proteomes" id="UP000663879"/>
    </source>
</evidence>
<dbReference type="GO" id="GO:0005634">
    <property type="term" value="C:nucleus"/>
    <property type="evidence" value="ECO:0007669"/>
    <property type="project" value="TreeGrafter"/>
</dbReference>
<dbReference type="InterPro" id="IPR037059">
    <property type="entry name" value="RHD_DNA_bind_dom_sf"/>
</dbReference>
<feature type="coiled-coil region" evidence="1">
    <location>
        <begin position="85"/>
        <end position="114"/>
    </location>
</feature>
<sequence>MNNSEKIPYLTLVKNFKCTYQIGQEKESVINLITDELNYILVKIHNAVRKATLIISCVVKDQPHHVHPNRLIGDNCKSGVFVYQIENLEKNIHLKNLKIEITKENERISQIEELKKIHIDPFIAGYDFDPNSIDMFNFRLCFQVFIRGKNNDIVRDKYHILYPVLSEPIKFEKLEIKSLDKFKNDCQSLNFELENFNLSFFDKYFRLWIKMLYQLCLENNGYSRERMIEFNKIESPERSFKLDKFHQNYRIKLKDLFLQNLNGLINHFVDFLIGLSKLQEFDTSENTQLKAAIQYIKFKYNDQSYLNLEHLASKMKSIYLKQKFFIAKEKIQNLLNILNQINKVIFERIDTSIIRQLSITEKDMKNDYTDYHLCFAKYLFHKLYDDKKDLKDSFTFNDS</sequence>
<dbReference type="GO" id="GO:0033554">
    <property type="term" value="P:cellular response to stress"/>
    <property type="evidence" value="ECO:0007669"/>
    <property type="project" value="TreeGrafter"/>
</dbReference>
<dbReference type="AlphaFoldDB" id="A0A814GCE2"/>
<dbReference type="InterPro" id="IPR008967">
    <property type="entry name" value="p53-like_TF_DNA-bd_sf"/>
</dbReference>
<dbReference type="PROSITE" id="PS50254">
    <property type="entry name" value="REL_2"/>
    <property type="match status" value="1"/>
</dbReference>
<dbReference type="EMBL" id="CAJNOC010003723">
    <property type="protein sequence ID" value="CAF0995046.1"/>
    <property type="molecule type" value="Genomic_DNA"/>
</dbReference>
<organism evidence="3 4">
    <name type="scientific">Brachionus calyciflorus</name>
    <dbReference type="NCBI Taxonomy" id="104777"/>
    <lineage>
        <taxon>Eukaryota</taxon>
        <taxon>Metazoa</taxon>
        <taxon>Spiralia</taxon>
        <taxon>Gnathifera</taxon>
        <taxon>Rotifera</taxon>
        <taxon>Eurotatoria</taxon>
        <taxon>Monogononta</taxon>
        <taxon>Pseudotrocha</taxon>
        <taxon>Ploima</taxon>
        <taxon>Brachionidae</taxon>
        <taxon>Brachionus</taxon>
    </lineage>
</organism>
<dbReference type="Pfam" id="PF00554">
    <property type="entry name" value="RHD_DNA_bind"/>
    <property type="match status" value="1"/>
</dbReference>
<dbReference type="GO" id="GO:0045944">
    <property type="term" value="P:positive regulation of transcription by RNA polymerase II"/>
    <property type="evidence" value="ECO:0007669"/>
    <property type="project" value="TreeGrafter"/>
</dbReference>
<keyword evidence="4" id="KW-1185">Reference proteome</keyword>
<name>A0A814GCE2_9BILA</name>
<protein>
    <recommendedName>
        <fullName evidence="2">RHD domain-containing protein</fullName>
    </recommendedName>
</protein>
<evidence type="ECO:0000259" key="2">
    <source>
        <dbReference type="PROSITE" id="PS50254"/>
    </source>
</evidence>
<dbReference type="GO" id="GO:0000978">
    <property type="term" value="F:RNA polymerase II cis-regulatory region sequence-specific DNA binding"/>
    <property type="evidence" value="ECO:0007669"/>
    <property type="project" value="TreeGrafter"/>
</dbReference>
<dbReference type="OrthoDB" id="7881762at2759"/>
<proteinExistence type="predicted"/>
<dbReference type="GO" id="GO:0007249">
    <property type="term" value="P:canonical NF-kappaB signal transduction"/>
    <property type="evidence" value="ECO:0007669"/>
    <property type="project" value="TreeGrafter"/>
</dbReference>
<dbReference type="SUPFAM" id="SSF49417">
    <property type="entry name" value="p53-like transcription factors"/>
    <property type="match status" value="1"/>
</dbReference>
<dbReference type="GO" id="GO:0005737">
    <property type="term" value="C:cytoplasm"/>
    <property type="evidence" value="ECO:0007669"/>
    <property type="project" value="InterPro"/>
</dbReference>
<evidence type="ECO:0000313" key="3">
    <source>
        <dbReference type="EMBL" id="CAF0995046.1"/>
    </source>
</evidence>
<dbReference type="GO" id="GO:0045087">
    <property type="term" value="P:innate immune response"/>
    <property type="evidence" value="ECO:0007669"/>
    <property type="project" value="TreeGrafter"/>
</dbReference>
<evidence type="ECO:0000256" key="1">
    <source>
        <dbReference type="SAM" id="Coils"/>
    </source>
</evidence>
<dbReference type="GO" id="GO:0038061">
    <property type="term" value="P:non-canonical NF-kappaB signal transduction"/>
    <property type="evidence" value="ECO:0007669"/>
    <property type="project" value="TreeGrafter"/>
</dbReference>
<keyword evidence="1" id="KW-0175">Coiled coil</keyword>
<comment type="caution">
    <text evidence="3">The sequence shown here is derived from an EMBL/GenBank/DDBJ whole genome shotgun (WGS) entry which is preliminary data.</text>
</comment>
<dbReference type="InterPro" id="IPR000451">
    <property type="entry name" value="NFkB/Dor"/>
</dbReference>
<dbReference type="InterPro" id="IPR011539">
    <property type="entry name" value="RHD_DNA_bind_dom"/>
</dbReference>
<accession>A0A814GCE2</accession>
<dbReference type="Proteomes" id="UP000663879">
    <property type="component" value="Unassembled WGS sequence"/>
</dbReference>
<reference evidence="3" key="1">
    <citation type="submission" date="2021-02" db="EMBL/GenBank/DDBJ databases">
        <authorList>
            <person name="Nowell W R."/>
        </authorList>
    </citation>
    <scope>NUCLEOTIDE SEQUENCE</scope>
    <source>
        <strain evidence="3">Ploen Becks lab</strain>
    </source>
</reference>